<dbReference type="KEGG" id="fiy:BN1229_v1_1041"/>
<dbReference type="FunFam" id="3.50.50.60:FF:000021">
    <property type="entry name" value="Ubiquinone biosynthesis monooxygenase COQ6"/>
    <property type="match status" value="1"/>
</dbReference>
<comment type="cofactor">
    <cofactor evidence="1">
        <name>FAD</name>
        <dbReference type="ChEBI" id="CHEBI:57692"/>
    </cofactor>
</comment>
<dbReference type="NCBIfam" id="TIGR01988">
    <property type="entry name" value="Ubi-OHases"/>
    <property type="match status" value="1"/>
</dbReference>
<evidence type="ECO:0000259" key="8">
    <source>
        <dbReference type="Pfam" id="PF01494"/>
    </source>
</evidence>
<name>A0A0D6JD14_9HYPH</name>
<dbReference type="PANTHER" id="PTHR43876">
    <property type="entry name" value="UBIQUINONE BIOSYNTHESIS MONOOXYGENASE COQ6, MITOCHONDRIAL"/>
    <property type="match status" value="1"/>
</dbReference>
<comment type="similarity">
    <text evidence="3">Belongs to the UbiH/COQ6 family.</text>
</comment>
<accession>A0A0D6JD14</accession>
<dbReference type="PRINTS" id="PR00420">
    <property type="entry name" value="RNGMNOXGNASE"/>
</dbReference>
<dbReference type="InterPro" id="IPR010971">
    <property type="entry name" value="UbiH/COQ6"/>
</dbReference>
<evidence type="ECO:0000256" key="4">
    <source>
        <dbReference type="ARBA" id="ARBA00022630"/>
    </source>
</evidence>
<dbReference type="SUPFAM" id="SSF51905">
    <property type="entry name" value="FAD/NAD(P)-binding domain"/>
    <property type="match status" value="1"/>
</dbReference>
<dbReference type="InterPro" id="IPR002938">
    <property type="entry name" value="FAD-bd"/>
</dbReference>
<evidence type="ECO:0000256" key="2">
    <source>
        <dbReference type="ARBA" id="ARBA00004749"/>
    </source>
</evidence>
<dbReference type="PANTHER" id="PTHR43876:SF7">
    <property type="entry name" value="UBIQUINONE BIOSYNTHESIS MONOOXYGENASE COQ6, MITOCHONDRIAL"/>
    <property type="match status" value="1"/>
</dbReference>
<keyword evidence="7" id="KW-0503">Monooxygenase</keyword>
<evidence type="ECO:0000256" key="5">
    <source>
        <dbReference type="ARBA" id="ARBA00022827"/>
    </source>
</evidence>
<dbReference type="OrthoDB" id="9796623at2"/>
<comment type="pathway">
    <text evidence="2">Cofactor biosynthesis; ubiquinone biosynthesis.</text>
</comment>
<keyword evidence="4" id="KW-0285">Flavoprotein</keyword>
<organism evidence="9 10">
    <name type="scientific">Candidatus Filomicrobium marinum</name>
    <dbReference type="NCBI Taxonomy" id="1608628"/>
    <lineage>
        <taxon>Bacteria</taxon>
        <taxon>Pseudomonadati</taxon>
        <taxon>Pseudomonadota</taxon>
        <taxon>Alphaproteobacteria</taxon>
        <taxon>Hyphomicrobiales</taxon>
        <taxon>Hyphomicrobiaceae</taxon>
        <taxon>Filomicrobium</taxon>
    </lineage>
</organism>
<dbReference type="GO" id="GO:0071949">
    <property type="term" value="F:FAD binding"/>
    <property type="evidence" value="ECO:0007669"/>
    <property type="project" value="InterPro"/>
</dbReference>
<evidence type="ECO:0000313" key="9">
    <source>
        <dbReference type="EMBL" id="CPR16958.1"/>
    </source>
</evidence>
<dbReference type="Pfam" id="PF01494">
    <property type="entry name" value="FAD_binding_3"/>
    <property type="match status" value="1"/>
</dbReference>
<dbReference type="UniPathway" id="UPA00232"/>
<feature type="domain" description="FAD-binding" evidence="8">
    <location>
        <begin position="48"/>
        <end position="347"/>
    </location>
</feature>
<sequence>MTQRYDIVISGANYTALSLACALSQALRGDLSIAILDRNPGSEDPARPNTSPRAFALSSASKRMLETLGIWSSIADNAQPVSEIEITDSSLEAGIRPVLLTYDNHLDDGEPASFIVPDALIAASLRQATKEARNVDWISGAEAASFDEIPGGLTVTLADGRTFNCSLLVAADGRRSKIRDLAGIGLISWDYKQSGICTTVAHEDPHNGRAVQHFLPSGPFAVLPLPGNRSCVTWTEERQEADRLMGMDDTTFLDELTRRFGHKLGELSLVGTRASWPLSMHLARGFIAPRLALVGDTARGVHPIAGQGLNLGLRDVAALAETITESVRVGLDAGDQQALERYERWRRFDSTLSTAAFDGLNRLFSNDTTLLRSLREAGLGLVDRLPIAKAAFVKEAAGLTGNPPRLLQGQPL</sequence>
<gene>
    <name evidence="9" type="ORF">YBN1229_v1_1041</name>
</gene>
<dbReference type="EMBL" id="LN829119">
    <property type="protein sequence ID" value="CPR16958.1"/>
    <property type="molecule type" value="Genomic_DNA"/>
</dbReference>
<dbReference type="InterPro" id="IPR036188">
    <property type="entry name" value="FAD/NAD-bd_sf"/>
</dbReference>
<evidence type="ECO:0000256" key="3">
    <source>
        <dbReference type="ARBA" id="ARBA00005349"/>
    </source>
</evidence>
<proteinExistence type="inferred from homology"/>
<keyword evidence="6" id="KW-0560">Oxidoreductase</keyword>
<dbReference type="PROSITE" id="PS51257">
    <property type="entry name" value="PROKAR_LIPOPROTEIN"/>
    <property type="match status" value="1"/>
</dbReference>
<dbReference type="KEGG" id="fil:BN1229_v1_1037"/>
<dbReference type="GO" id="GO:0110142">
    <property type="term" value="C:ubiquinone biosynthesis complex"/>
    <property type="evidence" value="ECO:0007669"/>
    <property type="project" value="UniProtKB-ARBA"/>
</dbReference>
<dbReference type="AlphaFoldDB" id="A0A0D6JD14"/>
<evidence type="ECO:0000313" key="10">
    <source>
        <dbReference type="Proteomes" id="UP000033187"/>
    </source>
</evidence>
<protein>
    <recommendedName>
        <fullName evidence="8">FAD-binding domain-containing protein</fullName>
    </recommendedName>
</protein>
<dbReference type="GO" id="GO:0006744">
    <property type="term" value="P:ubiquinone biosynthetic process"/>
    <property type="evidence" value="ECO:0007669"/>
    <property type="project" value="UniProtKB-UniPathway"/>
</dbReference>
<dbReference type="RefSeq" id="WP_046477094.1">
    <property type="nucleotide sequence ID" value="NZ_LN829118.1"/>
</dbReference>
<evidence type="ECO:0000256" key="1">
    <source>
        <dbReference type="ARBA" id="ARBA00001974"/>
    </source>
</evidence>
<keyword evidence="5" id="KW-0274">FAD</keyword>
<reference evidence="10" key="1">
    <citation type="submission" date="2015-02" db="EMBL/GenBank/DDBJ databases">
        <authorList>
            <person name="Chooi Y.-H."/>
        </authorList>
    </citation>
    <scope>NUCLEOTIDE SEQUENCE [LARGE SCALE GENOMIC DNA]</scope>
    <source>
        <strain evidence="10">strain Y</strain>
    </source>
</reference>
<dbReference type="PROSITE" id="PS01304">
    <property type="entry name" value="UBIH"/>
    <property type="match status" value="1"/>
</dbReference>
<dbReference type="GO" id="GO:0016705">
    <property type="term" value="F:oxidoreductase activity, acting on paired donors, with incorporation or reduction of molecular oxygen"/>
    <property type="evidence" value="ECO:0007669"/>
    <property type="project" value="InterPro"/>
</dbReference>
<keyword evidence="10" id="KW-1185">Reference proteome</keyword>
<dbReference type="InterPro" id="IPR018168">
    <property type="entry name" value="Ubi_Hdrlase_CS"/>
</dbReference>
<evidence type="ECO:0000256" key="7">
    <source>
        <dbReference type="ARBA" id="ARBA00023033"/>
    </source>
</evidence>
<dbReference type="Proteomes" id="UP000033187">
    <property type="component" value="Chromosome 1"/>
</dbReference>
<evidence type="ECO:0000256" key="6">
    <source>
        <dbReference type="ARBA" id="ARBA00023002"/>
    </source>
</evidence>
<dbReference type="Gene3D" id="3.50.50.60">
    <property type="entry name" value="FAD/NAD(P)-binding domain"/>
    <property type="match status" value="2"/>
</dbReference>
<dbReference type="InterPro" id="IPR051205">
    <property type="entry name" value="UbiH/COQ6_monooxygenase"/>
</dbReference>
<dbReference type="GO" id="GO:0004497">
    <property type="term" value="F:monooxygenase activity"/>
    <property type="evidence" value="ECO:0007669"/>
    <property type="project" value="UniProtKB-KW"/>
</dbReference>